<dbReference type="SUPFAM" id="SSF81383">
    <property type="entry name" value="F-box domain"/>
    <property type="match status" value="1"/>
</dbReference>
<evidence type="ECO:0000259" key="1">
    <source>
        <dbReference type="SMART" id="SM00256"/>
    </source>
</evidence>
<feature type="domain" description="F-box" evidence="1">
    <location>
        <begin position="19"/>
        <end position="60"/>
    </location>
</feature>
<protein>
    <recommendedName>
        <fullName evidence="1">F-box domain-containing protein</fullName>
    </recommendedName>
</protein>
<dbReference type="SMART" id="SM00256">
    <property type="entry name" value="FBOX"/>
    <property type="match status" value="1"/>
</dbReference>
<evidence type="ECO:0000313" key="2">
    <source>
        <dbReference type="EMBL" id="CAL5093107.1"/>
    </source>
</evidence>
<proteinExistence type="predicted"/>
<name>A0ABC9GGP6_9POAL</name>
<dbReference type="Proteomes" id="UP001497457">
    <property type="component" value="Chromosome 9rd"/>
</dbReference>
<dbReference type="PANTHER" id="PTHR31264">
    <property type="entry name" value="OS07G0554500 PROTEIN-RELATED"/>
    <property type="match status" value="1"/>
</dbReference>
<reference evidence="2" key="1">
    <citation type="submission" date="2024-10" db="EMBL/GenBank/DDBJ databases">
        <authorList>
            <person name="Ryan C."/>
        </authorList>
    </citation>
    <scope>NUCLEOTIDE SEQUENCE [LARGE SCALE GENOMIC DNA]</scope>
</reference>
<dbReference type="AlphaFoldDB" id="A0ABC9GGP6"/>
<dbReference type="InterPro" id="IPR036047">
    <property type="entry name" value="F-box-like_dom_sf"/>
</dbReference>
<organism evidence="2 3">
    <name type="scientific">Urochloa decumbens</name>
    <dbReference type="NCBI Taxonomy" id="240449"/>
    <lineage>
        <taxon>Eukaryota</taxon>
        <taxon>Viridiplantae</taxon>
        <taxon>Streptophyta</taxon>
        <taxon>Embryophyta</taxon>
        <taxon>Tracheophyta</taxon>
        <taxon>Spermatophyta</taxon>
        <taxon>Magnoliopsida</taxon>
        <taxon>Liliopsida</taxon>
        <taxon>Poales</taxon>
        <taxon>Poaceae</taxon>
        <taxon>PACMAD clade</taxon>
        <taxon>Panicoideae</taxon>
        <taxon>Panicodae</taxon>
        <taxon>Paniceae</taxon>
        <taxon>Melinidinae</taxon>
        <taxon>Urochloa</taxon>
    </lineage>
</organism>
<dbReference type="Gene3D" id="1.20.1280.50">
    <property type="match status" value="1"/>
</dbReference>
<gene>
    <name evidence="2" type="ORF">URODEC1_LOCUS115225</name>
</gene>
<keyword evidence="3" id="KW-1185">Reference proteome</keyword>
<dbReference type="EMBL" id="OZ075119">
    <property type="protein sequence ID" value="CAL5093107.1"/>
    <property type="molecule type" value="Genomic_DNA"/>
</dbReference>
<dbReference type="InterPro" id="IPR001810">
    <property type="entry name" value="F-box_dom"/>
</dbReference>
<dbReference type="PANTHER" id="PTHR31264:SF7">
    <property type="entry name" value="F-BOX DOMAIN CONTAINING PROTEIN, EXPRESSED"/>
    <property type="match status" value="1"/>
</dbReference>
<evidence type="ECO:0000313" key="3">
    <source>
        <dbReference type="Proteomes" id="UP001497457"/>
    </source>
</evidence>
<accession>A0ABC9GGP6</accession>
<dbReference type="Pfam" id="PF12937">
    <property type="entry name" value="F-box-like"/>
    <property type="match status" value="1"/>
</dbReference>
<sequence>MAAAARQIPIAAAAAQPVFPDEILEEIFLRLEAAADLARASAACPSFRRVVSARRFLRLFRSLHPAPLLGFLGRMGRSIRDDRFFPAEPPHRSASAARALVRAADFTFSFLPEPYIWILVSVRDGRVLLVSKRILDSNLFQDVVVCDPLHRRYVMIPPIPDDLAPASVPQYRMKALIPFLAPAGKDGDEEGSSFRIVSTLLFRNKFIAFVFSSCNQKWRRRSITRVGSSSFPFGSRGFTHFYAHGCIHWIVDSVCYSLMPDTLEMKFISFDLPPNSDGLKCAIVEAGEGRLGLLTLGDGSIDRFSKIWGNNGVGAEDWHYDKTIHLPKDCDGANYHWRILDASERYLPLLAIRRVYHDFRTPVLYFVLDLKTLLLERLCTLTADNRVSRVHLYASFPPPFAVPSI</sequence>